<proteinExistence type="predicted"/>
<dbReference type="AlphaFoldDB" id="A0A087AQ97"/>
<evidence type="ECO:0000313" key="2">
    <source>
        <dbReference type="EMBL" id="KFI60947.1"/>
    </source>
</evidence>
<name>A0A087AQ97_9BIFI</name>
<accession>A0A087AQ97</accession>
<evidence type="ECO:0000256" key="1">
    <source>
        <dbReference type="SAM" id="SignalP"/>
    </source>
</evidence>
<comment type="caution">
    <text evidence="2">The sequence shown here is derived from an EMBL/GenBank/DDBJ whole genome shotgun (WGS) entry which is preliminary data.</text>
</comment>
<dbReference type="STRING" id="1688.BCUN_0923"/>
<dbReference type="EMBL" id="JGYV01000017">
    <property type="protein sequence ID" value="KFI60947.1"/>
    <property type="molecule type" value="Genomic_DNA"/>
</dbReference>
<sequence>MLLAAIVAAALATGACALWLPDRAPSVLGEARVVQSAPASAQQYAGQQQVNLVPTVSGDRELLGNAGGVVTDNWANGSLRSGSRTYQVNDRAVVALHTATPLYRDLKTGDRGEDVLALNNELNRLGYSSAAESDTFNWATGQGWRQLMIDNGNAPGDGEEVTMALADTLWIPQDVVDVANWTAQQGTNVTAGAAVGVVPGGLTKLTIRGGQPSDKDRTITVYGVTSTLPAGSVDVTDAETLRQIAATESYQSKSAEERAAGIDATVTLSDPIDTLRVPAAAVFAVDGSSGCIAVDEAGKATSIPVEIISGELGASLVRPDSGGTDGITQVIVGPRLNALGCK</sequence>
<feature type="signal peptide" evidence="1">
    <location>
        <begin position="1"/>
        <end position="17"/>
    </location>
</feature>
<keyword evidence="3" id="KW-1185">Reference proteome</keyword>
<reference evidence="2 3" key="1">
    <citation type="submission" date="2014-03" db="EMBL/GenBank/DDBJ databases">
        <title>Genomics of Bifidobacteria.</title>
        <authorList>
            <person name="Ventura M."/>
            <person name="Milani C."/>
            <person name="Lugli G.A."/>
        </authorList>
    </citation>
    <scope>NUCLEOTIDE SEQUENCE [LARGE SCALE GENOMIC DNA]</scope>
    <source>
        <strain evidence="2 3">LMG 10738</strain>
    </source>
</reference>
<keyword evidence="1" id="KW-0732">Signal</keyword>
<gene>
    <name evidence="2" type="ORF">BCUN_0923</name>
</gene>
<dbReference type="eggNOG" id="COG3023">
    <property type="taxonomic scope" value="Bacteria"/>
</dbReference>
<evidence type="ECO:0000313" key="3">
    <source>
        <dbReference type="Proteomes" id="UP000029067"/>
    </source>
</evidence>
<feature type="chain" id="PRO_5001818555" description="Peptidoglycan-binding domain 1 protein" evidence="1">
    <location>
        <begin position="18"/>
        <end position="342"/>
    </location>
</feature>
<evidence type="ECO:0008006" key="4">
    <source>
        <dbReference type="Google" id="ProtNLM"/>
    </source>
</evidence>
<protein>
    <recommendedName>
        <fullName evidence="4">Peptidoglycan-binding domain 1 protein</fullName>
    </recommendedName>
</protein>
<dbReference type="Proteomes" id="UP000029067">
    <property type="component" value="Unassembled WGS sequence"/>
</dbReference>
<organism evidence="2 3">
    <name type="scientific">Bifidobacterium cuniculi</name>
    <dbReference type="NCBI Taxonomy" id="1688"/>
    <lineage>
        <taxon>Bacteria</taxon>
        <taxon>Bacillati</taxon>
        <taxon>Actinomycetota</taxon>
        <taxon>Actinomycetes</taxon>
        <taxon>Bifidobacteriales</taxon>
        <taxon>Bifidobacteriaceae</taxon>
        <taxon>Bifidobacterium</taxon>
    </lineage>
</organism>